<reference evidence="2" key="1">
    <citation type="journal article" date="2021" name="Proc. Natl. Acad. Sci. U.S.A.">
        <title>Three genomes in the algal genus Volvox reveal the fate of a haploid sex-determining region after a transition to homothallism.</title>
        <authorList>
            <person name="Yamamoto K."/>
            <person name="Hamaji T."/>
            <person name="Kawai-Toyooka H."/>
            <person name="Matsuzaki R."/>
            <person name="Takahashi F."/>
            <person name="Nishimura Y."/>
            <person name="Kawachi M."/>
            <person name="Noguchi H."/>
            <person name="Minakuchi Y."/>
            <person name="Umen J.G."/>
            <person name="Toyoda A."/>
            <person name="Nozaki H."/>
        </authorList>
    </citation>
    <scope>NUCLEOTIDE SEQUENCE</scope>
    <source>
        <strain evidence="2">NIES-3780</strain>
    </source>
</reference>
<protein>
    <submittedName>
        <fullName evidence="2">Uncharacterized protein</fullName>
    </submittedName>
</protein>
<evidence type="ECO:0000256" key="1">
    <source>
        <dbReference type="SAM" id="MobiDB-lite"/>
    </source>
</evidence>
<feature type="region of interest" description="Disordered" evidence="1">
    <location>
        <begin position="1"/>
        <end position="21"/>
    </location>
</feature>
<sequence>MAADSGGAGIGSGKADPATGTWVRETEEAVQGVAAEEVMEGVRTGVAALLRSVRGRAAAEPPVLFGVLEAALQYGIDIPSDFAKDAVRTATAAAADVSSSARPSSEAVPLATQLAAHACCSSTATTSGRDGGGSLLTAAEVGDLLKQHLAPQLGDMHHRGFLNALLKIAK</sequence>
<accession>A0A8J4EWL1</accession>
<keyword evidence="3" id="KW-1185">Reference proteome</keyword>
<name>A0A8J4EWL1_9CHLO</name>
<evidence type="ECO:0000313" key="3">
    <source>
        <dbReference type="Proteomes" id="UP000747399"/>
    </source>
</evidence>
<dbReference type="EMBL" id="BNCO01000008">
    <property type="protein sequence ID" value="GIL50006.1"/>
    <property type="molecule type" value="Genomic_DNA"/>
</dbReference>
<comment type="caution">
    <text evidence="2">The sequence shown here is derived from an EMBL/GenBank/DDBJ whole genome shotgun (WGS) entry which is preliminary data.</text>
</comment>
<organism evidence="2 3">
    <name type="scientific">Volvox africanus</name>
    <dbReference type="NCBI Taxonomy" id="51714"/>
    <lineage>
        <taxon>Eukaryota</taxon>
        <taxon>Viridiplantae</taxon>
        <taxon>Chlorophyta</taxon>
        <taxon>core chlorophytes</taxon>
        <taxon>Chlorophyceae</taxon>
        <taxon>CS clade</taxon>
        <taxon>Chlamydomonadales</taxon>
        <taxon>Volvocaceae</taxon>
        <taxon>Volvox</taxon>
    </lineage>
</organism>
<gene>
    <name evidence="2" type="ORF">Vafri_6360</name>
</gene>
<dbReference type="AlphaFoldDB" id="A0A8J4EWL1"/>
<feature type="compositionally biased region" description="Gly residues" evidence="1">
    <location>
        <begin position="1"/>
        <end position="12"/>
    </location>
</feature>
<dbReference type="Proteomes" id="UP000747399">
    <property type="component" value="Unassembled WGS sequence"/>
</dbReference>
<evidence type="ECO:0000313" key="2">
    <source>
        <dbReference type="EMBL" id="GIL50006.1"/>
    </source>
</evidence>
<proteinExistence type="predicted"/>